<keyword evidence="9" id="KW-0119">Carbohydrate metabolism</keyword>
<dbReference type="Gene3D" id="3.20.20.80">
    <property type="entry name" value="Glycosidases"/>
    <property type="match status" value="1"/>
</dbReference>
<feature type="chain" id="PRO_5018556918" description="chitinase" evidence="14">
    <location>
        <begin position="22"/>
        <end position="566"/>
    </location>
</feature>
<evidence type="ECO:0000256" key="14">
    <source>
        <dbReference type="SAM" id="SignalP"/>
    </source>
</evidence>
<dbReference type="SMART" id="SM00494">
    <property type="entry name" value="ChtBD2"/>
    <property type="match status" value="1"/>
</dbReference>
<dbReference type="Gene3D" id="2.170.140.10">
    <property type="entry name" value="Chitin binding domain"/>
    <property type="match status" value="1"/>
</dbReference>
<evidence type="ECO:0000256" key="3">
    <source>
        <dbReference type="ARBA" id="ARBA00012729"/>
    </source>
</evidence>
<evidence type="ECO:0000256" key="10">
    <source>
        <dbReference type="ARBA" id="ARBA00023295"/>
    </source>
</evidence>
<dbReference type="InterPro" id="IPR017853">
    <property type="entry name" value="GH"/>
</dbReference>
<keyword evidence="6 12" id="KW-0378">Hydrolase</keyword>
<dbReference type="SMART" id="SM00636">
    <property type="entry name" value="Glyco_18"/>
    <property type="match status" value="1"/>
</dbReference>
<dbReference type="GO" id="GO:0005576">
    <property type="term" value="C:extracellular region"/>
    <property type="evidence" value="ECO:0007669"/>
    <property type="project" value="InterPro"/>
</dbReference>
<keyword evidence="10 12" id="KW-0326">Glycosidase</keyword>
<dbReference type="GO" id="GO:0000272">
    <property type="term" value="P:polysaccharide catabolic process"/>
    <property type="evidence" value="ECO:0007669"/>
    <property type="project" value="UniProtKB-KW"/>
</dbReference>
<evidence type="ECO:0000256" key="13">
    <source>
        <dbReference type="SAM" id="MobiDB-lite"/>
    </source>
</evidence>
<dbReference type="Pfam" id="PF01607">
    <property type="entry name" value="CBM_14"/>
    <property type="match status" value="1"/>
</dbReference>
<dbReference type="FunFam" id="3.10.50.10:FF:000004">
    <property type="entry name" value="Chitinase 5"/>
    <property type="match status" value="1"/>
</dbReference>
<evidence type="ECO:0000256" key="7">
    <source>
        <dbReference type="ARBA" id="ARBA00023024"/>
    </source>
</evidence>
<evidence type="ECO:0000256" key="8">
    <source>
        <dbReference type="ARBA" id="ARBA00023157"/>
    </source>
</evidence>
<evidence type="ECO:0000259" key="15">
    <source>
        <dbReference type="PROSITE" id="PS50940"/>
    </source>
</evidence>
<dbReference type="EC" id="3.2.1.14" evidence="3"/>
<evidence type="ECO:0000256" key="9">
    <source>
        <dbReference type="ARBA" id="ARBA00023277"/>
    </source>
</evidence>
<dbReference type="GO" id="GO:0008061">
    <property type="term" value="F:chitin binding"/>
    <property type="evidence" value="ECO:0007669"/>
    <property type="project" value="UniProtKB-KW"/>
</dbReference>
<dbReference type="Gene3D" id="3.10.50.10">
    <property type="match status" value="1"/>
</dbReference>
<evidence type="ECO:0000256" key="1">
    <source>
        <dbReference type="ARBA" id="ARBA00000822"/>
    </source>
</evidence>
<keyword evidence="4" id="KW-0147">Chitin-binding</keyword>
<dbReference type="InterPro" id="IPR001223">
    <property type="entry name" value="Glyco_hydro18_cat"/>
</dbReference>
<dbReference type="EMBL" id="MH899219">
    <property type="protein sequence ID" value="AZS52295.1"/>
    <property type="molecule type" value="mRNA"/>
</dbReference>
<comment type="similarity">
    <text evidence="2">Belongs to the glycosyl hydrolase 18 family. Chitinase class II subfamily.</text>
</comment>
<dbReference type="GO" id="GO:0008843">
    <property type="term" value="F:endochitinase activity"/>
    <property type="evidence" value="ECO:0007669"/>
    <property type="project" value="UniProtKB-EC"/>
</dbReference>
<evidence type="ECO:0000256" key="12">
    <source>
        <dbReference type="RuleBase" id="RU000489"/>
    </source>
</evidence>
<keyword evidence="7" id="KW-0146">Chitin degradation</keyword>
<evidence type="ECO:0000256" key="5">
    <source>
        <dbReference type="ARBA" id="ARBA00022729"/>
    </source>
</evidence>
<accession>A0A3Q9JMV0</accession>
<evidence type="ECO:0000256" key="4">
    <source>
        <dbReference type="ARBA" id="ARBA00022669"/>
    </source>
</evidence>
<dbReference type="PANTHER" id="PTHR11177:SF360">
    <property type="entry name" value="CHITINASE 4-RELATED"/>
    <property type="match status" value="1"/>
</dbReference>
<dbReference type="InterPro" id="IPR001579">
    <property type="entry name" value="Glyco_hydro_18_chit_AS"/>
</dbReference>
<dbReference type="Pfam" id="PF00704">
    <property type="entry name" value="Glyco_hydro_18"/>
    <property type="match status" value="1"/>
</dbReference>
<evidence type="ECO:0000256" key="11">
    <source>
        <dbReference type="ARBA" id="ARBA00023326"/>
    </source>
</evidence>
<dbReference type="InterPro" id="IPR011583">
    <property type="entry name" value="Chitinase_II/V-like_cat"/>
</dbReference>
<dbReference type="InterPro" id="IPR002557">
    <property type="entry name" value="Chitin-bd_dom"/>
</dbReference>
<feature type="signal peptide" evidence="14">
    <location>
        <begin position="1"/>
        <end position="21"/>
    </location>
</feature>
<dbReference type="GO" id="GO:0006032">
    <property type="term" value="P:chitin catabolic process"/>
    <property type="evidence" value="ECO:0007669"/>
    <property type="project" value="UniProtKB-KW"/>
</dbReference>
<dbReference type="PROSITE" id="PS51910">
    <property type="entry name" value="GH18_2"/>
    <property type="match status" value="1"/>
</dbReference>
<feature type="domain" description="Chitin-binding type-2" evidence="15">
    <location>
        <begin position="508"/>
        <end position="566"/>
    </location>
</feature>
<dbReference type="AlphaFoldDB" id="A0A3Q9JMV0"/>
<sequence length="566" mass="61602">MCQTFKVIITLLCVVINYVVSSEKKIVCYYGSWSYYRHGNGKFEIENINPHLCTHLIYTFVGLNQDGSIAILDPYLDLSDNWGRGNIPKFSELKSQNPNLKTMIAVGGWNEGSGKYSTMANDPQLRQNFVNSVVENLQKFNLDGFDVDWEYPNQRDSTHGAVDIDNFTTLLKELKEQFVKYGYLLSVAAAALKHSAGLSYNIAAMSQHVDFVNVMAYDFAGSWDSVIGYNAPLYAGADQESKPAEDMWTVETAIEYWLSEGCPPEKIVLGLALYGRTFSLSNPEATTAGSSASGPGLAGLYTGTSGLIGYNEFCEIQLTQPYTVKFDSQARVPYAYNGRNWITYDDPNSLTEKVEYALAKDIGGVMIWSIETDDFRGICGNAYPLLRAINEALGKHDTVTTTTTTTTTSTEAPTTGLSSTSTDAPTTTTSQVSSTSTTTKSPESSSSELPSTTDTSSSTTTETSSVSSSTDSPSTSTPVTTTTLTSTSTPVTTTSTSTPVTTTTVTSPALCQEAGIISHPDDCSKFIYCIDYPEGLIQPVVFQCPKNLLWDQRILTCNYVSYVTCL</sequence>
<reference evidence="17" key="1">
    <citation type="journal article" date="2018" name="Pest Manag. Sci.">
        <title>Identification and RNAi-based function analysis of chitinase family genes in diamondback moth, Plutella xylostella.</title>
        <authorList>
            <person name="Zhu B."/>
            <person name="Shan J."/>
            <person name="Li R."/>
            <person name="Liang P."/>
            <person name="Gao X."/>
        </authorList>
    </citation>
    <scope>NUCLEOTIDE SEQUENCE</scope>
</reference>
<dbReference type="InterPro" id="IPR029070">
    <property type="entry name" value="Chitinase_insertion_sf"/>
</dbReference>
<protein>
    <recommendedName>
        <fullName evidence="3">chitinase</fullName>
        <ecNumber evidence="3">3.2.1.14</ecNumber>
    </recommendedName>
</protein>
<feature type="domain" description="GH18" evidence="16">
    <location>
        <begin position="24"/>
        <end position="396"/>
    </location>
</feature>
<evidence type="ECO:0000256" key="6">
    <source>
        <dbReference type="ARBA" id="ARBA00022801"/>
    </source>
</evidence>
<dbReference type="InterPro" id="IPR050314">
    <property type="entry name" value="Glycosyl_Hydrlase_18"/>
</dbReference>
<dbReference type="PROSITE" id="PS01095">
    <property type="entry name" value="GH18_1"/>
    <property type="match status" value="1"/>
</dbReference>
<keyword evidence="5 14" id="KW-0732">Signal</keyword>
<dbReference type="SUPFAM" id="SSF51445">
    <property type="entry name" value="(Trans)glycosidases"/>
    <property type="match status" value="1"/>
</dbReference>
<dbReference type="InterPro" id="IPR036508">
    <property type="entry name" value="Chitin-bd_dom_sf"/>
</dbReference>
<dbReference type="CDD" id="cd02872">
    <property type="entry name" value="GH18_chitolectin_chitotriosidase"/>
    <property type="match status" value="1"/>
</dbReference>
<name>A0A3Q9JMV0_PLUXY</name>
<organism evidence="17">
    <name type="scientific">Plutella xylostella</name>
    <name type="common">Diamondback moth</name>
    <name type="synonym">Plutella maculipennis</name>
    <dbReference type="NCBI Taxonomy" id="51655"/>
    <lineage>
        <taxon>Eukaryota</taxon>
        <taxon>Metazoa</taxon>
        <taxon>Ecdysozoa</taxon>
        <taxon>Arthropoda</taxon>
        <taxon>Hexapoda</taxon>
        <taxon>Insecta</taxon>
        <taxon>Pterygota</taxon>
        <taxon>Neoptera</taxon>
        <taxon>Endopterygota</taxon>
        <taxon>Lepidoptera</taxon>
        <taxon>Glossata</taxon>
        <taxon>Ditrysia</taxon>
        <taxon>Yponomeutoidea</taxon>
        <taxon>Plutellidae</taxon>
        <taxon>Plutella</taxon>
    </lineage>
</organism>
<dbReference type="SUPFAM" id="SSF57625">
    <property type="entry name" value="Invertebrate chitin-binding proteins"/>
    <property type="match status" value="1"/>
</dbReference>
<evidence type="ECO:0000256" key="2">
    <source>
        <dbReference type="ARBA" id="ARBA00009121"/>
    </source>
</evidence>
<keyword evidence="11" id="KW-0624">Polysaccharide degradation</keyword>
<dbReference type="PANTHER" id="PTHR11177">
    <property type="entry name" value="CHITINASE"/>
    <property type="match status" value="1"/>
</dbReference>
<feature type="region of interest" description="Disordered" evidence="13">
    <location>
        <begin position="400"/>
        <end position="503"/>
    </location>
</feature>
<keyword evidence="8" id="KW-1015">Disulfide bond</keyword>
<dbReference type="PROSITE" id="PS50940">
    <property type="entry name" value="CHIT_BIND_II"/>
    <property type="match status" value="1"/>
</dbReference>
<evidence type="ECO:0000313" key="17">
    <source>
        <dbReference type="EMBL" id="AZS52295.1"/>
    </source>
</evidence>
<comment type="catalytic activity">
    <reaction evidence="1">
        <text>Random endo-hydrolysis of N-acetyl-beta-D-glucosaminide (1-&gt;4)-beta-linkages in chitin and chitodextrins.</text>
        <dbReference type="EC" id="3.2.1.14"/>
    </reaction>
</comment>
<evidence type="ECO:0000259" key="16">
    <source>
        <dbReference type="PROSITE" id="PS51910"/>
    </source>
</evidence>
<dbReference type="SUPFAM" id="SSF54556">
    <property type="entry name" value="Chitinase insertion domain"/>
    <property type="match status" value="1"/>
</dbReference>
<proteinExistence type="evidence at transcript level"/>